<reference evidence="4" key="4">
    <citation type="submission" date="2019-03" db="UniProtKB">
        <authorList>
            <consortium name="EnsemblPlants"/>
        </authorList>
    </citation>
    <scope>IDENTIFICATION</scope>
</reference>
<sequence>MAEPLKANGNGAAEGGAAGSAFASVKVPPSPPRRLQRFDSLHMEAGKIPGGHSYAAKVGWATTLHLAFQSLGVVYGDMGTSPLYVFSSTFTGGIKDTDDLLGVMSLIIYTVLLLPLMKYCFIVLRANDNGDGGTFALYSLISRYARISLIPNQQAEDATVSHYKLESPTNRVKRAHWIKEKMENSPKFKVILFLVTILATSMVIGDGVLTPCISVLSAVTGIKQSAKSLTQGQIAGIAIGILIALFLVQRFGTDKVGYTFGPVIFIWFILIAGIGIYNLIKHDTGILKAFNPQYIVEYFQRNGKDGWISLGGVILCITGTEAMFADLGHFNVRAIQIGFSAVLLPSVLLAYMGQAAYLRIHPEDVADTFYKSIPGPLYWPTFVVAVAAAIIASQAMISGAFAIIAQSQVLGCFPRVRVTHTSKKYHGQVYIPEINYALMILCVAVTAIFQTTDKIGNAYGKKNPQLYIKKVVNYSLPEDNFCYKIEISHASIIPLHNCFMQLLLNSLHLKFQYKHRCTEVAHNIMCSLIYLPRLSASSPLLA</sequence>
<accession>A0A453GFF1</accession>
<dbReference type="GO" id="GO:0015079">
    <property type="term" value="F:potassium ion transmembrane transporter activity"/>
    <property type="evidence" value="ECO:0007669"/>
    <property type="project" value="UniProtKB-UniRule"/>
</dbReference>
<evidence type="ECO:0000259" key="3">
    <source>
        <dbReference type="Pfam" id="PF02705"/>
    </source>
</evidence>
<comment type="caution">
    <text evidence="2">Lacks conserved residue(s) required for the propagation of feature annotation.</text>
</comment>
<name>A0A453GFF1_AEGTS</name>
<feature type="transmembrane region" description="Helical" evidence="2">
    <location>
        <begin position="306"/>
        <end position="325"/>
    </location>
</feature>
<feature type="transmembrane region" description="Helical" evidence="2">
    <location>
        <begin position="229"/>
        <end position="248"/>
    </location>
</feature>
<dbReference type="Pfam" id="PF02705">
    <property type="entry name" value="K_trans"/>
    <property type="match status" value="1"/>
</dbReference>
<feature type="transmembrane region" description="Helical" evidence="2">
    <location>
        <begin position="377"/>
        <end position="405"/>
    </location>
</feature>
<keyword evidence="2" id="KW-0406">Ion transport</keyword>
<evidence type="ECO:0000256" key="2">
    <source>
        <dbReference type="RuleBase" id="RU321113"/>
    </source>
</evidence>
<keyword evidence="2" id="KW-0813">Transport</keyword>
<feature type="transmembrane region" description="Helical" evidence="2">
    <location>
        <begin position="100"/>
        <end position="117"/>
    </location>
</feature>
<organism evidence="4 5">
    <name type="scientific">Aegilops tauschii subsp. strangulata</name>
    <name type="common">Goatgrass</name>
    <dbReference type="NCBI Taxonomy" id="200361"/>
    <lineage>
        <taxon>Eukaryota</taxon>
        <taxon>Viridiplantae</taxon>
        <taxon>Streptophyta</taxon>
        <taxon>Embryophyta</taxon>
        <taxon>Tracheophyta</taxon>
        <taxon>Spermatophyta</taxon>
        <taxon>Magnoliopsida</taxon>
        <taxon>Liliopsida</taxon>
        <taxon>Poales</taxon>
        <taxon>Poaceae</taxon>
        <taxon>BOP clade</taxon>
        <taxon>Pooideae</taxon>
        <taxon>Triticodae</taxon>
        <taxon>Triticeae</taxon>
        <taxon>Triticinae</taxon>
        <taxon>Aegilops</taxon>
    </lineage>
</organism>
<dbReference type="Gramene" id="AET3Gv20988600.11">
    <property type="protein sequence ID" value="AET3Gv20988600.11"/>
    <property type="gene ID" value="AET3Gv20988600"/>
</dbReference>
<dbReference type="GO" id="GO:0016020">
    <property type="term" value="C:membrane"/>
    <property type="evidence" value="ECO:0007669"/>
    <property type="project" value="UniProtKB-SubCell"/>
</dbReference>
<keyword evidence="2" id="KW-0630">Potassium</keyword>
<dbReference type="NCBIfam" id="TIGR00794">
    <property type="entry name" value="kup"/>
    <property type="match status" value="1"/>
</dbReference>
<dbReference type="PANTHER" id="PTHR30540">
    <property type="entry name" value="OSMOTIC STRESS POTASSIUM TRANSPORTER"/>
    <property type="match status" value="1"/>
</dbReference>
<dbReference type="PANTHER" id="PTHR30540:SF94">
    <property type="entry name" value="POTASSIUM TRANSPORTER 5"/>
    <property type="match status" value="1"/>
</dbReference>
<proteinExistence type="inferred from homology"/>
<comment type="similarity">
    <text evidence="1 2">Belongs to the HAK/KUP transporter (TC 2.A.72.3) family.</text>
</comment>
<protein>
    <recommendedName>
        <fullName evidence="2">Potassium transporter</fullName>
    </recommendedName>
</protein>
<dbReference type="Proteomes" id="UP000015105">
    <property type="component" value="Chromosome 3D"/>
</dbReference>
<keyword evidence="2" id="KW-0633">Potassium transport</keyword>
<feature type="transmembrane region" description="Helical" evidence="2">
    <location>
        <begin position="260"/>
        <end position="280"/>
    </location>
</feature>
<comment type="subcellular location">
    <subcellularLocation>
        <location evidence="2">Membrane</location>
        <topology evidence="2">Multi-pass membrane protein</topology>
    </subcellularLocation>
</comment>
<reference evidence="4" key="5">
    <citation type="journal article" date="2021" name="G3 (Bethesda)">
        <title>Aegilops tauschii genome assembly Aet v5.0 features greater sequence contiguity and improved annotation.</title>
        <authorList>
            <person name="Wang L."/>
            <person name="Zhu T."/>
            <person name="Rodriguez J.C."/>
            <person name="Deal K.R."/>
            <person name="Dubcovsky J."/>
            <person name="McGuire P.E."/>
            <person name="Lux T."/>
            <person name="Spannagl M."/>
            <person name="Mayer K.F.X."/>
            <person name="Baldrich P."/>
            <person name="Meyers B.C."/>
            <person name="Huo N."/>
            <person name="Gu Y.Q."/>
            <person name="Zhou H."/>
            <person name="Devos K.M."/>
            <person name="Bennetzen J.L."/>
            <person name="Unver T."/>
            <person name="Budak H."/>
            <person name="Gulick P.J."/>
            <person name="Galiba G."/>
            <person name="Kalapos B."/>
            <person name="Nelson D.R."/>
            <person name="Li P."/>
            <person name="You F.M."/>
            <person name="Luo M.C."/>
            <person name="Dvorak J."/>
        </authorList>
    </citation>
    <scope>NUCLEOTIDE SEQUENCE [LARGE SCALE GENOMIC DNA]</scope>
    <source>
        <strain evidence="4">cv. AL8/78</strain>
    </source>
</reference>
<comment type="function">
    <text evidence="2">Potassium transporter.</text>
</comment>
<evidence type="ECO:0000313" key="4">
    <source>
        <dbReference type="EnsemblPlants" id="AET3Gv20988600.11"/>
    </source>
</evidence>
<reference evidence="5" key="1">
    <citation type="journal article" date="2014" name="Science">
        <title>Ancient hybridizations among the ancestral genomes of bread wheat.</title>
        <authorList>
            <consortium name="International Wheat Genome Sequencing Consortium,"/>
            <person name="Marcussen T."/>
            <person name="Sandve S.R."/>
            <person name="Heier L."/>
            <person name="Spannagl M."/>
            <person name="Pfeifer M."/>
            <person name="Jakobsen K.S."/>
            <person name="Wulff B.B."/>
            <person name="Steuernagel B."/>
            <person name="Mayer K.F."/>
            <person name="Olsen O.A."/>
        </authorList>
    </citation>
    <scope>NUCLEOTIDE SEQUENCE [LARGE SCALE GENOMIC DNA]</scope>
    <source>
        <strain evidence="5">cv. AL8/78</strain>
    </source>
</reference>
<keyword evidence="2" id="KW-0812">Transmembrane</keyword>
<dbReference type="InterPro" id="IPR053951">
    <property type="entry name" value="K_trans_N"/>
</dbReference>
<evidence type="ECO:0000313" key="5">
    <source>
        <dbReference type="Proteomes" id="UP000015105"/>
    </source>
</evidence>
<feature type="transmembrane region" description="Helical" evidence="2">
    <location>
        <begin position="337"/>
        <end position="357"/>
    </location>
</feature>
<feature type="transmembrane region" description="Helical" evidence="2">
    <location>
        <begin position="190"/>
        <end position="209"/>
    </location>
</feature>
<dbReference type="EnsemblPlants" id="AET3Gv20988600.11">
    <property type="protein sequence ID" value="AET3Gv20988600.11"/>
    <property type="gene ID" value="AET3Gv20988600"/>
</dbReference>
<dbReference type="AlphaFoldDB" id="A0A453GFF1"/>
<reference evidence="5" key="2">
    <citation type="journal article" date="2017" name="Nat. Plants">
        <title>The Aegilops tauschii genome reveals multiple impacts of transposons.</title>
        <authorList>
            <person name="Zhao G."/>
            <person name="Zou C."/>
            <person name="Li K."/>
            <person name="Wang K."/>
            <person name="Li T."/>
            <person name="Gao L."/>
            <person name="Zhang X."/>
            <person name="Wang H."/>
            <person name="Yang Z."/>
            <person name="Liu X."/>
            <person name="Jiang W."/>
            <person name="Mao L."/>
            <person name="Kong X."/>
            <person name="Jiao Y."/>
            <person name="Jia J."/>
        </authorList>
    </citation>
    <scope>NUCLEOTIDE SEQUENCE [LARGE SCALE GENOMIC DNA]</scope>
    <source>
        <strain evidence="5">cv. AL8/78</strain>
    </source>
</reference>
<dbReference type="InterPro" id="IPR003855">
    <property type="entry name" value="K+_transporter"/>
</dbReference>
<reference evidence="4" key="3">
    <citation type="journal article" date="2017" name="Nature">
        <title>Genome sequence of the progenitor of the wheat D genome Aegilops tauschii.</title>
        <authorList>
            <person name="Luo M.C."/>
            <person name="Gu Y.Q."/>
            <person name="Puiu D."/>
            <person name="Wang H."/>
            <person name="Twardziok S.O."/>
            <person name="Deal K.R."/>
            <person name="Huo N."/>
            <person name="Zhu T."/>
            <person name="Wang L."/>
            <person name="Wang Y."/>
            <person name="McGuire P.E."/>
            <person name="Liu S."/>
            <person name="Long H."/>
            <person name="Ramasamy R.K."/>
            <person name="Rodriguez J.C."/>
            <person name="Van S.L."/>
            <person name="Yuan L."/>
            <person name="Wang Z."/>
            <person name="Xia Z."/>
            <person name="Xiao L."/>
            <person name="Anderson O.D."/>
            <person name="Ouyang S."/>
            <person name="Liang Y."/>
            <person name="Zimin A.V."/>
            <person name="Pertea G."/>
            <person name="Qi P."/>
            <person name="Bennetzen J.L."/>
            <person name="Dai X."/>
            <person name="Dawson M.W."/>
            <person name="Muller H.G."/>
            <person name="Kugler K."/>
            <person name="Rivarola-Duarte L."/>
            <person name="Spannagl M."/>
            <person name="Mayer K.F.X."/>
            <person name="Lu F.H."/>
            <person name="Bevan M.W."/>
            <person name="Leroy P."/>
            <person name="Li P."/>
            <person name="You F.M."/>
            <person name="Sun Q."/>
            <person name="Liu Z."/>
            <person name="Lyons E."/>
            <person name="Wicker T."/>
            <person name="Salzberg S.L."/>
            <person name="Devos K.M."/>
            <person name="Dvorak J."/>
        </authorList>
    </citation>
    <scope>NUCLEOTIDE SEQUENCE [LARGE SCALE GENOMIC DNA]</scope>
    <source>
        <strain evidence="4">cv. AL8/78</strain>
    </source>
</reference>
<keyword evidence="2" id="KW-0472">Membrane</keyword>
<keyword evidence="5" id="KW-1185">Reference proteome</keyword>
<evidence type="ECO:0000256" key="1">
    <source>
        <dbReference type="ARBA" id="ARBA00008440"/>
    </source>
</evidence>
<feature type="domain" description="K+ potassium transporter integral membrane" evidence="3">
    <location>
        <begin position="66"/>
        <end position="460"/>
    </location>
</feature>
<keyword evidence="2" id="KW-1133">Transmembrane helix</keyword>